<feature type="chain" id="PRO_5003305687" evidence="1">
    <location>
        <begin position="25"/>
        <end position="136"/>
    </location>
</feature>
<reference evidence="4" key="1">
    <citation type="journal article" date="2011" name="Appl. Environ. Microbiol.">
        <title>Common ancestry and novel genetic traits of Francisella novicida-like isolates from North America and Australia as revealed by comparative genomic analyses.</title>
        <authorList>
            <person name="Siddaramappa S."/>
            <person name="Challacombe J.F."/>
            <person name="Petersen J.M."/>
            <person name="Pillai S."/>
            <person name="Hogg G."/>
            <person name="Kuske C.R."/>
        </authorList>
    </citation>
    <scope>NUCLEOTIDE SEQUENCE [LARGE SCALE GENOMIC DNA]</scope>
    <source>
        <strain evidence="4">3523</strain>
    </source>
</reference>
<dbReference type="HOGENOM" id="CLU_1872396_0_0_6"/>
<dbReference type="Pfam" id="PF00795">
    <property type="entry name" value="CN_hydrolase"/>
    <property type="match status" value="1"/>
</dbReference>
<name>F4BH16_9GAMM</name>
<dbReference type="KEGG" id="fcn:FN3523_1457"/>
<gene>
    <name evidence="3" type="ordered locus">FN3523_1457</name>
</gene>
<protein>
    <submittedName>
        <fullName evidence="3">Carbon-nitrogen hydrolase</fullName>
    </submittedName>
</protein>
<dbReference type="GO" id="GO:0016787">
    <property type="term" value="F:hydrolase activity"/>
    <property type="evidence" value="ECO:0007669"/>
    <property type="project" value="UniProtKB-KW"/>
</dbReference>
<dbReference type="EMBL" id="CP002558">
    <property type="protein sequence ID" value="AEE26760.1"/>
    <property type="molecule type" value="Genomic_DNA"/>
</dbReference>
<accession>F4BH16</accession>
<proteinExistence type="predicted"/>
<dbReference type="AlphaFoldDB" id="F4BH16"/>
<dbReference type="InterPro" id="IPR036526">
    <property type="entry name" value="C-N_Hydrolase_sf"/>
</dbReference>
<dbReference type="PATRIC" id="fig|676032.3.peg.1467"/>
<dbReference type="InterPro" id="IPR003010">
    <property type="entry name" value="C-N_Hydrolase"/>
</dbReference>
<dbReference type="PANTHER" id="PTHR23088">
    <property type="entry name" value="NITRILASE-RELATED"/>
    <property type="match status" value="1"/>
</dbReference>
<evidence type="ECO:0000313" key="3">
    <source>
        <dbReference type="EMBL" id="AEE26760.1"/>
    </source>
</evidence>
<keyword evidence="3" id="KW-0378">Hydrolase</keyword>
<feature type="domain" description="CN hydrolase" evidence="2">
    <location>
        <begin position="27"/>
        <end position="136"/>
    </location>
</feature>
<feature type="signal peptide" evidence="1">
    <location>
        <begin position="1"/>
        <end position="24"/>
    </location>
</feature>
<evidence type="ECO:0000256" key="1">
    <source>
        <dbReference type="SAM" id="SignalP"/>
    </source>
</evidence>
<dbReference type="PANTHER" id="PTHR23088:SF27">
    <property type="entry name" value="DEAMINATED GLUTATHIONE AMIDASE"/>
    <property type="match status" value="1"/>
</dbReference>
<dbReference type="Gene3D" id="3.60.110.10">
    <property type="entry name" value="Carbon-nitrogen hydrolase"/>
    <property type="match status" value="1"/>
</dbReference>
<evidence type="ECO:0000313" key="4">
    <source>
        <dbReference type="Proteomes" id="UP000008303"/>
    </source>
</evidence>
<dbReference type="PROSITE" id="PS50263">
    <property type="entry name" value="CN_HYDROLASE"/>
    <property type="match status" value="1"/>
</dbReference>
<evidence type="ECO:0000259" key="2">
    <source>
        <dbReference type="PROSITE" id="PS50263"/>
    </source>
</evidence>
<organism evidence="3 4">
    <name type="scientific">Francisella hispaniensis</name>
    <dbReference type="NCBI Taxonomy" id="622488"/>
    <lineage>
        <taxon>Bacteria</taxon>
        <taxon>Pseudomonadati</taxon>
        <taxon>Pseudomonadota</taxon>
        <taxon>Gammaproteobacteria</taxon>
        <taxon>Thiotrichales</taxon>
        <taxon>Francisellaceae</taxon>
        <taxon>Francisella</taxon>
    </lineage>
</organism>
<keyword evidence="1" id="KW-0732">Signal</keyword>
<dbReference type="Proteomes" id="UP000008303">
    <property type="component" value="Chromosome"/>
</dbReference>
<sequence length="136" mass="15182">MRKTNAKKIIISLALVFCIQAVFANNTKVAAIQLTAKQQSFEELKQSITDYPTKAKDQGANIIVFPEDNMLNLIYNDPWSKDSLIKLSNSYDQIKSFISGLSRKLDVYMVAGSTVKQKDQKLYNTALVGLPSGYVI</sequence>
<dbReference type="SUPFAM" id="SSF56317">
    <property type="entry name" value="Carbon-nitrogen hydrolase"/>
    <property type="match status" value="1"/>
</dbReference>
<dbReference type="RefSeq" id="WP_014548742.1">
    <property type="nucleotide sequence ID" value="NC_017449.1"/>
</dbReference>